<evidence type="ECO:0000313" key="4">
    <source>
        <dbReference type="EMBL" id="EPH42572.1"/>
    </source>
</evidence>
<feature type="domain" description="HTH marR-type" evidence="2">
    <location>
        <begin position="104"/>
        <end position="164"/>
    </location>
</feature>
<evidence type="ECO:0000259" key="3">
    <source>
        <dbReference type="Pfam" id="PF13936"/>
    </source>
</evidence>
<dbReference type="GO" id="GO:0004803">
    <property type="term" value="F:transposase activity"/>
    <property type="evidence" value="ECO:0007669"/>
    <property type="project" value="TreeGrafter"/>
</dbReference>
<dbReference type="Pfam" id="PF13936">
    <property type="entry name" value="HTH_38"/>
    <property type="match status" value="1"/>
</dbReference>
<dbReference type="PANTHER" id="PTHR10948:SF23">
    <property type="entry name" value="TRANSPOSASE INSI FOR INSERTION SEQUENCE ELEMENT IS30A-RELATED"/>
    <property type="match status" value="1"/>
</dbReference>
<dbReference type="InterPro" id="IPR051917">
    <property type="entry name" value="Transposase-Integrase"/>
</dbReference>
<dbReference type="InterPro" id="IPR036390">
    <property type="entry name" value="WH_DNA-bd_sf"/>
</dbReference>
<reference evidence="4 5" key="1">
    <citation type="submission" date="2013-02" db="EMBL/GenBank/DDBJ databases">
        <title>Draft Genome Sequence of Streptomyces aurantiacus, Which Produces Setomimycin.</title>
        <authorList>
            <person name="Gruening B.A."/>
            <person name="Praeg A."/>
            <person name="Erxleben A."/>
            <person name="Guenther S."/>
            <person name="Mueller M."/>
        </authorList>
    </citation>
    <scope>NUCLEOTIDE SEQUENCE [LARGE SCALE GENOMIC DNA]</scope>
    <source>
        <strain evidence="4 5">JA 4570</strain>
    </source>
</reference>
<proteinExistence type="predicted"/>
<gene>
    <name evidence="4" type="ORF">STRAU_4336</name>
</gene>
<sequence>MPGGRLTHEDRLRVAAGLADGLGYAEIARRLGRPTSTVSREVARNGGARGYRADHAHHATARRARRAASARDDGAPAEDAGHGRDPGAVRAFVDQFAELMVHTGLPRMAARVLASLVATDSGALTAAELTRRLRVSPASVSKAVGYLDRLELLRRERDASGRRERYVIDDDVWLRTWLTSARTNAMMADTAQAGAEILDPNTPAGARLDHMRQFFTSLSDDMAGGTAAPAFADALTALAALVHAEVPMTAGELASALGWSEDRVATALYDAEQHPDIADPVALRRDAAGAYGVVARPGRLSAAQCAALSRPR</sequence>
<feature type="domain" description="Transposase IS30-like HTH" evidence="3">
    <location>
        <begin position="5"/>
        <end position="45"/>
    </location>
</feature>
<dbReference type="GO" id="GO:0032196">
    <property type="term" value="P:transposition"/>
    <property type="evidence" value="ECO:0007669"/>
    <property type="project" value="TreeGrafter"/>
</dbReference>
<organism evidence="4 5">
    <name type="scientific">Streptomyces aurantiacus JA 4570</name>
    <dbReference type="NCBI Taxonomy" id="1286094"/>
    <lineage>
        <taxon>Bacteria</taxon>
        <taxon>Bacillati</taxon>
        <taxon>Actinomycetota</taxon>
        <taxon>Actinomycetes</taxon>
        <taxon>Kitasatosporales</taxon>
        <taxon>Streptomycetaceae</taxon>
        <taxon>Streptomyces</taxon>
        <taxon>Streptomyces aurantiacus group</taxon>
    </lineage>
</organism>
<evidence type="ECO:0000313" key="5">
    <source>
        <dbReference type="Proteomes" id="UP000014629"/>
    </source>
</evidence>
<dbReference type="InterPro" id="IPR036388">
    <property type="entry name" value="WH-like_DNA-bd_sf"/>
</dbReference>
<evidence type="ECO:0000259" key="2">
    <source>
        <dbReference type="Pfam" id="PF12802"/>
    </source>
</evidence>
<dbReference type="Gene3D" id="1.10.10.10">
    <property type="entry name" value="Winged helix-like DNA-binding domain superfamily/Winged helix DNA-binding domain"/>
    <property type="match status" value="1"/>
</dbReference>
<dbReference type="SUPFAM" id="SSF46785">
    <property type="entry name" value="Winged helix' DNA-binding domain"/>
    <property type="match status" value="1"/>
</dbReference>
<dbReference type="Pfam" id="PF12802">
    <property type="entry name" value="MarR_2"/>
    <property type="match status" value="1"/>
</dbReference>
<dbReference type="RefSeq" id="WP_016642463.1">
    <property type="nucleotide sequence ID" value="NZ_AOPZ01000220.1"/>
</dbReference>
<feature type="region of interest" description="Disordered" evidence="1">
    <location>
        <begin position="34"/>
        <end position="86"/>
    </location>
</feature>
<dbReference type="InterPro" id="IPR000835">
    <property type="entry name" value="HTH_MarR-typ"/>
</dbReference>
<dbReference type="GO" id="GO:0005829">
    <property type="term" value="C:cytosol"/>
    <property type="evidence" value="ECO:0007669"/>
    <property type="project" value="TreeGrafter"/>
</dbReference>
<dbReference type="EMBL" id="AOPZ01000220">
    <property type="protein sequence ID" value="EPH42572.1"/>
    <property type="molecule type" value="Genomic_DNA"/>
</dbReference>
<dbReference type="InterPro" id="IPR025246">
    <property type="entry name" value="IS30-like_HTH"/>
</dbReference>
<accession>S4AMD9</accession>
<dbReference type="AlphaFoldDB" id="S4AMD9"/>
<dbReference type="Proteomes" id="UP000014629">
    <property type="component" value="Unassembled WGS sequence"/>
</dbReference>
<protein>
    <submittedName>
        <fullName evidence="4">Uncharacterized protein</fullName>
    </submittedName>
</protein>
<feature type="compositionally biased region" description="Basic and acidic residues" evidence="1">
    <location>
        <begin position="69"/>
        <end position="86"/>
    </location>
</feature>
<dbReference type="GO" id="GO:0003700">
    <property type="term" value="F:DNA-binding transcription factor activity"/>
    <property type="evidence" value="ECO:0007669"/>
    <property type="project" value="InterPro"/>
</dbReference>
<keyword evidence="5" id="KW-1185">Reference proteome</keyword>
<name>S4AMD9_9ACTN</name>
<comment type="caution">
    <text evidence="4">The sequence shown here is derived from an EMBL/GenBank/DDBJ whole genome shotgun (WGS) entry which is preliminary data.</text>
</comment>
<dbReference type="OrthoDB" id="4823987at2"/>
<dbReference type="PANTHER" id="PTHR10948">
    <property type="entry name" value="TRANSPOSASE"/>
    <property type="match status" value="1"/>
</dbReference>
<evidence type="ECO:0000256" key="1">
    <source>
        <dbReference type="SAM" id="MobiDB-lite"/>
    </source>
</evidence>
<feature type="compositionally biased region" description="Basic residues" evidence="1">
    <location>
        <begin position="58"/>
        <end position="68"/>
    </location>
</feature>
<dbReference type="PATRIC" id="fig|1286094.4.peg.4285"/>